<dbReference type="PANTHER" id="PTHR46401">
    <property type="entry name" value="GLYCOSYLTRANSFERASE WBBK-RELATED"/>
    <property type="match status" value="1"/>
</dbReference>
<dbReference type="Pfam" id="PF00534">
    <property type="entry name" value="Glycos_transf_1"/>
    <property type="match status" value="1"/>
</dbReference>
<name>A0A1E3G0Z7_9BACT</name>
<dbReference type="AlphaFoldDB" id="A0A1E3G0Z7"/>
<dbReference type="STRING" id="1008305.A4H02_08690"/>
<evidence type="ECO:0000259" key="2">
    <source>
        <dbReference type="Pfam" id="PF00534"/>
    </source>
</evidence>
<feature type="domain" description="Glycosyl transferase family 1" evidence="2">
    <location>
        <begin position="187"/>
        <end position="342"/>
    </location>
</feature>
<dbReference type="CDD" id="cd03801">
    <property type="entry name" value="GT4_PimA-like"/>
    <property type="match status" value="1"/>
</dbReference>
<proteinExistence type="predicted"/>
<keyword evidence="1" id="KW-0808">Transferase</keyword>
<reference evidence="4" key="1">
    <citation type="submission" date="2016-04" db="EMBL/GenBank/DDBJ databases">
        <title>The genome sequence project of a novel Fervidobacterium isolate from a hot spring in Thailand.</title>
        <authorList>
            <person name="Gonzalez J.M."/>
            <person name="Cuecas A."/>
            <person name="Kanoksilapatham W."/>
        </authorList>
    </citation>
    <scope>NUCLEOTIDE SEQUENCE [LARGE SCALE GENOMIC DNA]</scope>
    <source>
        <strain evidence="4">FC2004</strain>
    </source>
</reference>
<dbReference type="InterPro" id="IPR001296">
    <property type="entry name" value="Glyco_trans_1"/>
</dbReference>
<dbReference type="Proteomes" id="UP000094570">
    <property type="component" value="Unassembled WGS sequence"/>
</dbReference>
<sequence length="376" mass="43237">MKRILVCYFGHSGSGPLISYQLVRSFSLRNDTKTMVALSSKLSKHSEWLSLENVDIRFFDLPNKFTEILSFSHLSAELGRLAAQVVNFSPNAVVFTMIHPLNYIVAKKLKQSCGKNTKFISIIHDPKPHLGERVWVRVLQRLELRFPDAFITLSESSKEILKKQTSKPIMALMHPLLASEVNESAEISFFDTRSVMNKFIFLFYGRLEPYKGLEFLIEAFKRLQFERDDVYLVVAGKGKISRRLRAEIRELEDRKTAVFINRYLSDKEVHSLIRLSDVVVIPYTEATQSGIIPQVLPLRKPIITTCVDGLVEQSFFGQLAMLVPPKNSFFLYLAMKRFCENNETIKAHFARALEKEYKLPTFDDLAENIINFVESL</sequence>
<organism evidence="3 4">
    <name type="scientific">Fervidobacterium thailandense</name>
    <dbReference type="NCBI Taxonomy" id="1008305"/>
    <lineage>
        <taxon>Bacteria</taxon>
        <taxon>Thermotogati</taxon>
        <taxon>Thermotogota</taxon>
        <taxon>Thermotogae</taxon>
        <taxon>Thermotogales</taxon>
        <taxon>Fervidobacteriaceae</taxon>
        <taxon>Fervidobacterium</taxon>
    </lineage>
</organism>
<keyword evidence="4" id="KW-1185">Reference proteome</keyword>
<dbReference type="EMBL" id="LWAF01000018">
    <property type="protein sequence ID" value="ODN29820.1"/>
    <property type="molecule type" value="Genomic_DNA"/>
</dbReference>
<dbReference type="Gene3D" id="3.40.50.2000">
    <property type="entry name" value="Glycogen Phosphorylase B"/>
    <property type="match status" value="2"/>
</dbReference>
<dbReference type="GO" id="GO:0016757">
    <property type="term" value="F:glycosyltransferase activity"/>
    <property type="evidence" value="ECO:0007669"/>
    <property type="project" value="InterPro"/>
</dbReference>
<evidence type="ECO:0000313" key="4">
    <source>
        <dbReference type="Proteomes" id="UP000094570"/>
    </source>
</evidence>
<evidence type="ECO:0000313" key="3">
    <source>
        <dbReference type="EMBL" id="ODN29820.1"/>
    </source>
</evidence>
<evidence type="ECO:0000256" key="1">
    <source>
        <dbReference type="ARBA" id="ARBA00022679"/>
    </source>
</evidence>
<comment type="caution">
    <text evidence="3">The sequence shown here is derived from an EMBL/GenBank/DDBJ whole genome shotgun (WGS) entry which is preliminary data.</text>
</comment>
<dbReference type="PANTHER" id="PTHR46401:SF2">
    <property type="entry name" value="GLYCOSYLTRANSFERASE WBBK-RELATED"/>
    <property type="match status" value="1"/>
</dbReference>
<dbReference type="SUPFAM" id="SSF53756">
    <property type="entry name" value="UDP-Glycosyltransferase/glycogen phosphorylase"/>
    <property type="match status" value="1"/>
</dbReference>
<protein>
    <recommendedName>
        <fullName evidence="2">Glycosyl transferase family 1 domain-containing protein</fullName>
    </recommendedName>
</protein>
<gene>
    <name evidence="3" type="ORF">A4H02_08690</name>
</gene>
<accession>A0A1E3G0Z7</accession>
<dbReference type="GO" id="GO:0009103">
    <property type="term" value="P:lipopolysaccharide biosynthetic process"/>
    <property type="evidence" value="ECO:0007669"/>
    <property type="project" value="TreeGrafter"/>
</dbReference>